<comment type="caution">
    <text evidence="3">Lacks conserved residue(s) required for the propagation of feature annotation.</text>
</comment>
<dbReference type="InterPro" id="IPR035914">
    <property type="entry name" value="Sperma_CUB_dom_sf"/>
</dbReference>
<accession>A0AAV2IEF1</accession>
<keyword evidence="6" id="KW-1185">Reference proteome</keyword>
<evidence type="ECO:0000313" key="5">
    <source>
        <dbReference type="EMBL" id="CAL1544653.1"/>
    </source>
</evidence>
<proteinExistence type="predicted"/>
<evidence type="ECO:0000256" key="2">
    <source>
        <dbReference type="ARBA" id="ARBA00023157"/>
    </source>
</evidence>
<evidence type="ECO:0000259" key="4">
    <source>
        <dbReference type="PROSITE" id="PS01180"/>
    </source>
</evidence>
<protein>
    <recommendedName>
        <fullName evidence="4">CUB domain-containing protein</fullName>
    </recommendedName>
</protein>
<organism evidence="5 6">
    <name type="scientific">Lymnaea stagnalis</name>
    <name type="common">Great pond snail</name>
    <name type="synonym">Helix stagnalis</name>
    <dbReference type="NCBI Taxonomy" id="6523"/>
    <lineage>
        <taxon>Eukaryota</taxon>
        <taxon>Metazoa</taxon>
        <taxon>Spiralia</taxon>
        <taxon>Lophotrochozoa</taxon>
        <taxon>Mollusca</taxon>
        <taxon>Gastropoda</taxon>
        <taxon>Heterobranchia</taxon>
        <taxon>Euthyneura</taxon>
        <taxon>Panpulmonata</taxon>
        <taxon>Hygrophila</taxon>
        <taxon>Lymnaeoidea</taxon>
        <taxon>Lymnaeidae</taxon>
        <taxon>Lymnaea</taxon>
    </lineage>
</organism>
<comment type="caution">
    <text evidence="5">The sequence shown here is derived from an EMBL/GenBank/DDBJ whole genome shotgun (WGS) entry which is preliminary data.</text>
</comment>
<feature type="non-terminal residue" evidence="5">
    <location>
        <position position="1"/>
    </location>
</feature>
<gene>
    <name evidence="5" type="ORF">GSLYS_00018158001</name>
</gene>
<feature type="non-terminal residue" evidence="5">
    <location>
        <position position="97"/>
    </location>
</feature>
<reference evidence="5 6" key="1">
    <citation type="submission" date="2024-04" db="EMBL/GenBank/DDBJ databases">
        <authorList>
            <consortium name="Genoscope - CEA"/>
            <person name="William W."/>
        </authorList>
    </citation>
    <scope>NUCLEOTIDE SEQUENCE [LARGE SCALE GENOMIC DNA]</scope>
</reference>
<evidence type="ECO:0000313" key="6">
    <source>
        <dbReference type="Proteomes" id="UP001497497"/>
    </source>
</evidence>
<dbReference type="EMBL" id="CAXITT010000636">
    <property type="protein sequence ID" value="CAL1544653.1"/>
    <property type="molecule type" value="Genomic_DNA"/>
</dbReference>
<evidence type="ECO:0000256" key="3">
    <source>
        <dbReference type="PROSITE-ProRule" id="PRU00059"/>
    </source>
</evidence>
<dbReference type="PANTHER" id="PTHR24251">
    <property type="entry name" value="OVOCHYMASE-RELATED"/>
    <property type="match status" value="1"/>
</dbReference>
<dbReference type="Gene3D" id="2.60.120.290">
    <property type="entry name" value="Spermadhesin, CUB domain"/>
    <property type="match status" value="1"/>
</dbReference>
<sequence>NPSGHIASHNYPYPYPNHELCTWTLSGPSNVYYVISISYMDIESSTRCQYAALNIYDGASERDTQQDIFCGRNYDRAKIVSSLNNYMHIVFKTNYSG</sequence>
<evidence type="ECO:0000256" key="1">
    <source>
        <dbReference type="ARBA" id="ARBA00022737"/>
    </source>
</evidence>
<dbReference type="Pfam" id="PF00431">
    <property type="entry name" value="CUB"/>
    <property type="match status" value="1"/>
</dbReference>
<keyword evidence="2" id="KW-1015">Disulfide bond</keyword>
<dbReference type="CDD" id="cd00041">
    <property type="entry name" value="CUB"/>
    <property type="match status" value="1"/>
</dbReference>
<dbReference type="InterPro" id="IPR000859">
    <property type="entry name" value="CUB_dom"/>
</dbReference>
<dbReference type="PROSITE" id="PS01180">
    <property type="entry name" value="CUB"/>
    <property type="match status" value="1"/>
</dbReference>
<dbReference type="AlphaFoldDB" id="A0AAV2IEF1"/>
<feature type="domain" description="CUB" evidence="4">
    <location>
        <begin position="1"/>
        <end position="97"/>
    </location>
</feature>
<dbReference type="Proteomes" id="UP001497497">
    <property type="component" value="Unassembled WGS sequence"/>
</dbReference>
<dbReference type="SUPFAM" id="SSF49854">
    <property type="entry name" value="Spermadhesin, CUB domain"/>
    <property type="match status" value="1"/>
</dbReference>
<name>A0AAV2IEF1_LYMST</name>
<dbReference type="SMART" id="SM00042">
    <property type="entry name" value="CUB"/>
    <property type="match status" value="1"/>
</dbReference>
<keyword evidence="1" id="KW-0677">Repeat</keyword>